<organism evidence="1 2">
    <name type="scientific">Necator americanus</name>
    <name type="common">Human hookworm</name>
    <dbReference type="NCBI Taxonomy" id="51031"/>
    <lineage>
        <taxon>Eukaryota</taxon>
        <taxon>Metazoa</taxon>
        <taxon>Ecdysozoa</taxon>
        <taxon>Nematoda</taxon>
        <taxon>Chromadorea</taxon>
        <taxon>Rhabditida</taxon>
        <taxon>Rhabditina</taxon>
        <taxon>Rhabditomorpha</taxon>
        <taxon>Strongyloidea</taxon>
        <taxon>Ancylostomatidae</taxon>
        <taxon>Bunostominae</taxon>
        <taxon>Necator</taxon>
    </lineage>
</organism>
<keyword evidence="2" id="KW-1185">Reference proteome</keyword>
<sequence length="176" mass="20740">MVCGSETWAVSSTVMAKMDCIERKLLSRLYDYFWRSVCHCEDLYAEFDVVNRWMTRGMCQHLTSPSKVTTENRHRFFGHILKRPADHLVQRVLSSLSGSSWKRPAGRKRKFWNEVVREDPRMLGVERHFGRDVRFRRIWSNDEWIDSKQALAGDREGWPELCSWTRISLTRGITAG</sequence>
<evidence type="ECO:0000313" key="1">
    <source>
        <dbReference type="EMBL" id="KAK6761088.1"/>
    </source>
</evidence>
<reference evidence="1 2" key="1">
    <citation type="submission" date="2023-08" db="EMBL/GenBank/DDBJ databases">
        <title>A Necator americanus chromosomal reference genome.</title>
        <authorList>
            <person name="Ilik V."/>
            <person name="Petrzelkova K.J."/>
            <person name="Pardy F."/>
            <person name="Fuh T."/>
            <person name="Niatou-Singa F.S."/>
            <person name="Gouil Q."/>
            <person name="Baker L."/>
            <person name="Ritchie M.E."/>
            <person name="Jex A.R."/>
            <person name="Gazzola D."/>
            <person name="Li H."/>
            <person name="Toshio Fujiwara R."/>
            <person name="Zhan B."/>
            <person name="Aroian R.V."/>
            <person name="Pafco B."/>
            <person name="Schwarz E.M."/>
        </authorList>
    </citation>
    <scope>NUCLEOTIDE SEQUENCE [LARGE SCALE GENOMIC DNA]</scope>
    <source>
        <strain evidence="1 2">Aroian</strain>
        <tissue evidence="1">Whole animal</tissue>
    </source>
</reference>
<dbReference type="Proteomes" id="UP001303046">
    <property type="component" value="Unassembled WGS sequence"/>
</dbReference>
<protein>
    <submittedName>
        <fullName evidence="1">Uncharacterized protein</fullName>
    </submittedName>
</protein>
<accession>A0ABR1EF61</accession>
<proteinExistence type="predicted"/>
<gene>
    <name evidence="1" type="primary">Necator_chrX.g22396</name>
    <name evidence="1" type="ORF">RB195_022234</name>
</gene>
<comment type="caution">
    <text evidence="1">The sequence shown here is derived from an EMBL/GenBank/DDBJ whole genome shotgun (WGS) entry which is preliminary data.</text>
</comment>
<name>A0ABR1EF61_NECAM</name>
<evidence type="ECO:0000313" key="2">
    <source>
        <dbReference type="Proteomes" id="UP001303046"/>
    </source>
</evidence>
<dbReference type="EMBL" id="JAVFWL010000006">
    <property type="protein sequence ID" value="KAK6761088.1"/>
    <property type="molecule type" value="Genomic_DNA"/>
</dbReference>